<protein>
    <submittedName>
        <fullName evidence="1">Uncharacterized protein LOC114343429</fullName>
    </submittedName>
</protein>
<dbReference type="InParanoid" id="A0A6P7H1V5"/>
<gene>
    <name evidence="1" type="primary">LOC114343429</name>
</gene>
<reference evidence="1" key="1">
    <citation type="submission" date="2025-08" db="UniProtKB">
        <authorList>
            <consortium name="RefSeq"/>
        </authorList>
    </citation>
    <scope>IDENTIFICATION</scope>
    <source>
        <tissue evidence="1">Whole insect</tissue>
    </source>
</reference>
<proteinExistence type="predicted"/>
<dbReference type="AlphaFoldDB" id="A0A6P7H1V5"/>
<dbReference type="RefSeq" id="XP_028150055.1">
    <property type="nucleotide sequence ID" value="XM_028294254.1"/>
</dbReference>
<accession>A0A6P7H1V5</accession>
<sequence>MLSFLVIRHFYSNHKDAILDSPAFVLNLDHYSEMSRIYIYSEEDNLFSLYINYSKSENTIKLELVYMGSDKIASIISHQFTITSENNEFDINFSSKPSCTNEFSIVDRSNMSHLIFVKFKIFYPNSKFWAITENVNSSSSSISNSPEQPKPSQGEKYQTNQILQFPYDCDLECFNCKECCIFSFDSLAVEYYYSPMHKQTICFCCFQWLNRKQKIKENDLYFKHSIPSTF</sequence>
<evidence type="ECO:0000313" key="1">
    <source>
        <dbReference type="RefSeq" id="XP_028150055.1"/>
    </source>
</evidence>
<organism evidence="1">
    <name type="scientific">Diabrotica virgifera virgifera</name>
    <name type="common">western corn rootworm</name>
    <dbReference type="NCBI Taxonomy" id="50390"/>
    <lineage>
        <taxon>Eukaryota</taxon>
        <taxon>Metazoa</taxon>
        <taxon>Ecdysozoa</taxon>
        <taxon>Arthropoda</taxon>
        <taxon>Hexapoda</taxon>
        <taxon>Insecta</taxon>
        <taxon>Pterygota</taxon>
        <taxon>Neoptera</taxon>
        <taxon>Endopterygota</taxon>
        <taxon>Coleoptera</taxon>
        <taxon>Polyphaga</taxon>
        <taxon>Cucujiformia</taxon>
        <taxon>Chrysomeloidea</taxon>
        <taxon>Chrysomelidae</taxon>
        <taxon>Galerucinae</taxon>
        <taxon>Diabroticina</taxon>
        <taxon>Diabroticites</taxon>
        <taxon>Diabrotica</taxon>
    </lineage>
</organism>
<name>A0A6P7H1V5_DIAVI</name>